<name>A0A6G0YAF6_APHCR</name>
<dbReference type="EMBL" id="VUJU01005117">
    <property type="protein sequence ID" value="KAF0752229.1"/>
    <property type="molecule type" value="Genomic_DNA"/>
</dbReference>
<dbReference type="Proteomes" id="UP000478052">
    <property type="component" value="Unassembled WGS sequence"/>
</dbReference>
<comment type="caution">
    <text evidence="1">The sequence shown here is derived from an EMBL/GenBank/DDBJ whole genome shotgun (WGS) entry which is preliminary data.</text>
</comment>
<organism evidence="1 2">
    <name type="scientific">Aphis craccivora</name>
    <name type="common">Cowpea aphid</name>
    <dbReference type="NCBI Taxonomy" id="307492"/>
    <lineage>
        <taxon>Eukaryota</taxon>
        <taxon>Metazoa</taxon>
        <taxon>Ecdysozoa</taxon>
        <taxon>Arthropoda</taxon>
        <taxon>Hexapoda</taxon>
        <taxon>Insecta</taxon>
        <taxon>Pterygota</taxon>
        <taxon>Neoptera</taxon>
        <taxon>Paraneoptera</taxon>
        <taxon>Hemiptera</taxon>
        <taxon>Sternorrhyncha</taxon>
        <taxon>Aphidomorpha</taxon>
        <taxon>Aphidoidea</taxon>
        <taxon>Aphididae</taxon>
        <taxon>Aphidini</taxon>
        <taxon>Aphis</taxon>
        <taxon>Aphis</taxon>
    </lineage>
</organism>
<gene>
    <name evidence="1" type="ORF">FWK35_00014853</name>
</gene>
<dbReference type="AlphaFoldDB" id="A0A6G0YAF6"/>
<evidence type="ECO:0000313" key="2">
    <source>
        <dbReference type="Proteomes" id="UP000478052"/>
    </source>
</evidence>
<reference evidence="1 2" key="1">
    <citation type="submission" date="2019-08" db="EMBL/GenBank/DDBJ databases">
        <title>Whole genome of Aphis craccivora.</title>
        <authorList>
            <person name="Voronova N.V."/>
            <person name="Shulinski R.S."/>
            <person name="Bandarenka Y.V."/>
            <person name="Zhorov D.G."/>
            <person name="Warner D."/>
        </authorList>
    </citation>
    <scope>NUCLEOTIDE SEQUENCE [LARGE SCALE GENOMIC DNA]</scope>
    <source>
        <strain evidence="1">180601</strain>
        <tissue evidence="1">Whole Body</tissue>
    </source>
</reference>
<evidence type="ECO:0000313" key="1">
    <source>
        <dbReference type="EMBL" id="KAF0752229.1"/>
    </source>
</evidence>
<dbReference type="OrthoDB" id="6626399at2759"/>
<protein>
    <submittedName>
        <fullName evidence="1">Tigger transposable element-derived protein 1</fullName>
    </submittedName>
</protein>
<sequence>MPNFYEIAKSGEKENITVLCTYSAVGLSLPHLIIYHYKRIPTHISQTVPDTWGIGRSDSGWMVAATFLNILPMFCILAFKKVKPQECGLFPPNPDAVDNQKYIQTRQE</sequence>
<keyword evidence="2" id="KW-1185">Reference proteome</keyword>
<accession>A0A6G0YAF6</accession>
<proteinExistence type="predicted"/>